<dbReference type="PANTHER" id="PTHR43689:SF8">
    <property type="entry name" value="ALPHA_BETA-HYDROLASES SUPERFAMILY PROTEIN"/>
    <property type="match status" value="1"/>
</dbReference>
<keyword evidence="2" id="KW-0378">Hydrolase</keyword>
<dbReference type="RefSeq" id="WP_354695874.1">
    <property type="nucleotide sequence ID" value="NZ_JAZHOG010000008.1"/>
</dbReference>
<dbReference type="Gene3D" id="3.40.50.1820">
    <property type="entry name" value="alpha/beta hydrolase"/>
    <property type="match status" value="1"/>
</dbReference>
<dbReference type="InterPro" id="IPR029058">
    <property type="entry name" value="AB_hydrolase_fold"/>
</dbReference>
<protein>
    <submittedName>
        <fullName evidence="2">Alpha/beta hydrolase</fullName>
    </submittedName>
</protein>
<keyword evidence="3" id="KW-1185">Reference proteome</keyword>
<comment type="caution">
    <text evidence="2">The sequence shown here is derived from an EMBL/GenBank/DDBJ whole genome shotgun (WGS) entry which is preliminary data.</text>
</comment>
<dbReference type="Pfam" id="PF12697">
    <property type="entry name" value="Abhydrolase_6"/>
    <property type="match status" value="1"/>
</dbReference>
<proteinExistence type="predicted"/>
<dbReference type="GO" id="GO:0016787">
    <property type="term" value="F:hydrolase activity"/>
    <property type="evidence" value="ECO:0007669"/>
    <property type="project" value="UniProtKB-KW"/>
</dbReference>
<evidence type="ECO:0000313" key="3">
    <source>
        <dbReference type="Proteomes" id="UP001359886"/>
    </source>
</evidence>
<dbReference type="InterPro" id="IPR000073">
    <property type="entry name" value="AB_hydrolase_1"/>
</dbReference>
<evidence type="ECO:0000259" key="1">
    <source>
        <dbReference type="Pfam" id="PF12697"/>
    </source>
</evidence>
<sequence length="320" mass="37278">MSDLPGRLCAWEASGRFFRVDGIRIWYRCVDQLGLSGVAEADTDHRHEGADDSRALVDRPDSGRPWLVCFHGFPTSSWDWHLLLPLIQANYRILIFDLPGFGLSDKPVDRDYSLLTQLDAVEALLHHMDIQQFHILSHDMGNSVVCEMLYRREQGDYPFEPLTVTLLNGGIYMDLHRPLLTQRLLRQPVIGSLTARFSSWRVFRAQYPRVYADPERFDDVHYREQWALMLHHRGRRTLARVAGYMRERVRRGSRWTRPLERLDRPLRLVWGSRDPIAVPEIAARLVRRRPQTRLLALDGVGHYPQIEAPEAVARALRERC</sequence>
<dbReference type="AlphaFoldDB" id="A0AAW9RE87"/>
<evidence type="ECO:0000313" key="2">
    <source>
        <dbReference type="EMBL" id="MEJ8568553.1"/>
    </source>
</evidence>
<dbReference type="SUPFAM" id="SSF53474">
    <property type="entry name" value="alpha/beta-Hydrolases"/>
    <property type="match status" value="1"/>
</dbReference>
<accession>A0AAW9RE87</accession>
<name>A0AAW9RE87_9GAMM</name>
<gene>
    <name evidence="2" type="ORF">V3330_13050</name>
</gene>
<organism evidence="2 3">
    <name type="scientific">Elongatibacter sediminis</name>
    <dbReference type="NCBI Taxonomy" id="3119006"/>
    <lineage>
        <taxon>Bacteria</taxon>
        <taxon>Pseudomonadati</taxon>
        <taxon>Pseudomonadota</taxon>
        <taxon>Gammaproteobacteria</taxon>
        <taxon>Chromatiales</taxon>
        <taxon>Wenzhouxiangellaceae</taxon>
        <taxon>Elongatibacter</taxon>
    </lineage>
</organism>
<dbReference type="Proteomes" id="UP001359886">
    <property type="component" value="Unassembled WGS sequence"/>
</dbReference>
<dbReference type="EMBL" id="JAZHOG010000008">
    <property type="protein sequence ID" value="MEJ8568553.1"/>
    <property type="molecule type" value="Genomic_DNA"/>
</dbReference>
<dbReference type="PANTHER" id="PTHR43689">
    <property type="entry name" value="HYDROLASE"/>
    <property type="match status" value="1"/>
</dbReference>
<dbReference type="PRINTS" id="PR00412">
    <property type="entry name" value="EPOXHYDRLASE"/>
</dbReference>
<dbReference type="InterPro" id="IPR000639">
    <property type="entry name" value="Epox_hydrolase-like"/>
</dbReference>
<feature type="domain" description="AB hydrolase-1" evidence="1">
    <location>
        <begin position="67"/>
        <end position="315"/>
    </location>
</feature>
<reference evidence="2 3" key="1">
    <citation type="submission" date="2024-02" db="EMBL/GenBank/DDBJ databases">
        <title>A novel Wenzhouxiangellaceae bacterium, isolated from coastal sediments.</title>
        <authorList>
            <person name="Du Z.-J."/>
            <person name="Ye Y.-Q."/>
            <person name="Zhang X.-Y."/>
        </authorList>
    </citation>
    <scope>NUCLEOTIDE SEQUENCE [LARGE SCALE GENOMIC DNA]</scope>
    <source>
        <strain evidence="2 3">CH-27</strain>
    </source>
</reference>